<evidence type="ECO:0000313" key="4">
    <source>
        <dbReference type="Proteomes" id="UP000886814"/>
    </source>
</evidence>
<comment type="caution">
    <text evidence="3">The sequence shown here is derived from an EMBL/GenBank/DDBJ whole genome shotgun (WGS) entry which is preliminary data.</text>
</comment>
<feature type="compositionally biased region" description="Acidic residues" evidence="1">
    <location>
        <begin position="183"/>
        <end position="198"/>
    </location>
</feature>
<dbReference type="AlphaFoldDB" id="A0A9D1TFX0"/>
<organism evidence="3 4">
    <name type="scientific">Candidatus Blautia stercorigallinarum</name>
    <dbReference type="NCBI Taxonomy" id="2838501"/>
    <lineage>
        <taxon>Bacteria</taxon>
        <taxon>Bacillati</taxon>
        <taxon>Bacillota</taxon>
        <taxon>Clostridia</taxon>
        <taxon>Lachnospirales</taxon>
        <taxon>Lachnospiraceae</taxon>
        <taxon>Blautia</taxon>
    </lineage>
</organism>
<proteinExistence type="predicted"/>
<protein>
    <recommendedName>
        <fullName evidence="5">WxL domain-containing protein</fullName>
    </recommendedName>
</protein>
<evidence type="ECO:0000256" key="2">
    <source>
        <dbReference type="SAM" id="SignalP"/>
    </source>
</evidence>
<accession>A0A9D1TFX0</accession>
<reference evidence="3" key="1">
    <citation type="journal article" date="2021" name="PeerJ">
        <title>Extensive microbial diversity within the chicken gut microbiome revealed by metagenomics and culture.</title>
        <authorList>
            <person name="Gilroy R."/>
            <person name="Ravi A."/>
            <person name="Getino M."/>
            <person name="Pursley I."/>
            <person name="Horton D.L."/>
            <person name="Alikhan N.F."/>
            <person name="Baker D."/>
            <person name="Gharbi K."/>
            <person name="Hall N."/>
            <person name="Watson M."/>
            <person name="Adriaenssens E.M."/>
            <person name="Foster-Nyarko E."/>
            <person name="Jarju S."/>
            <person name="Secka A."/>
            <person name="Antonio M."/>
            <person name="Oren A."/>
            <person name="Chaudhuri R.R."/>
            <person name="La Ragione R."/>
            <person name="Hildebrand F."/>
            <person name="Pallen M.J."/>
        </authorList>
    </citation>
    <scope>NUCLEOTIDE SEQUENCE</scope>
    <source>
        <strain evidence="3">CHK195-9823</strain>
    </source>
</reference>
<feature type="region of interest" description="Disordered" evidence="1">
    <location>
        <begin position="180"/>
        <end position="199"/>
    </location>
</feature>
<evidence type="ECO:0000313" key="3">
    <source>
        <dbReference type="EMBL" id="HIV39613.1"/>
    </source>
</evidence>
<reference evidence="3" key="2">
    <citation type="submission" date="2021-04" db="EMBL/GenBank/DDBJ databases">
        <authorList>
            <person name="Gilroy R."/>
        </authorList>
    </citation>
    <scope>NUCLEOTIDE SEQUENCE</scope>
    <source>
        <strain evidence="3">CHK195-9823</strain>
    </source>
</reference>
<keyword evidence="2" id="KW-0732">Signal</keyword>
<evidence type="ECO:0000256" key="1">
    <source>
        <dbReference type="SAM" id="MobiDB-lite"/>
    </source>
</evidence>
<gene>
    <name evidence="3" type="ORF">H9747_11580</name>
</gene>
<dbReference type="Proteomes" id="UP000886814">
    <property type="component" value="Unassembled WGS sequence"/>
</dbReference>
<feature type="signal peptide" evidence="2">
    <location>
        <begin position="1"/>
        <end position="26"/>
    </location>
</feature>
<dbReference type="EMBL" id="DXIQ01000076">
    <property type="protein sequence ID" value="HIV39613.1"/>
    <property type="molecule type" value="Genomic_DNA"/>
</dbReference>
<evidence type="ECO:0008006" key="5">
    <source>
        <dbReference type="Google" id="ProtNLM"/>
    </source>
</evidence>
<feature type="chain" id="PRO_5039657280" description="WxL domain-containing protein" evidence="2">
    <location>
        <begin position="27"/>
        <end position="320"/>
    </location>
</feature>
<name>A0A9D1TFX0_9FIRM</name>
<sequence>MRLNKIVSGAAVAAMLGTMMCTTAFAADYTDGNYTGEIHFLNANGSGAASMCDPIFVHEAELALTADNAELTFYVAYPIPAFPAMGTDGTILDVVLTVNDTEYTAESDITTKPEKVFDTTSSLFGITEGESYPTQVLTVDLPRDAVDDLEAGTVAASAYVNSVMNSTQNFFVQVTDLQSVGGETEDPDQPEVPAEDTQDMQISADVEEAVSAPSYTVTVPSSVKMGTLSTEADNSLTYTVDVEASNLNGNLSVSAPGTGNLTSGDNTLAFANSFGTQNVTADTENGQLSGAISVSASDVAKAAAGNYTGTTTFSITYAAN</sequence>